<evidence type="ECO:0000313" key="3">
    <source>
        <dbReference type="EMBL" id="VVC92344.1"/>
    </source>
</evidence>
<dbReference type="AlphaFoldDB" id="A0A5E4Q478"/>
<keyword evidence="4" id="KW-1185">Reference proteome</keyword>
<proteinExistence type="predicted"/>
<feature type="compositionally biased region" description="Basic and acidic residues" evidence="2">
    <location>
        <begin position="241"/>
        <end position="255"/>
    </location>
</feature>
<feature type="coiled-coil region" evidence="1">
    <location>
        <begin position="17"/>
        <end position="83"/>
    </location>
</feature>
<feature type="compositionally biased region" description="Polar residues" evidence="2">
    <location>
        <begin position="558"/>
        <end position="579"/>
    </location>
</feature>
<dbReference type="Proteomes" id="UP000324832">
    <property type="component" value="Unassembled WGS sequence"/>
</dbReference>
<feature type="compositionally biased region" description="Basic and acidic residues" evidence="2">
    <location>
        <begin position="206"/>
        <end position="215"/>
    </location>
</feature>
<feature type="compositionally biased region" description="Basic and acidic residues" evidence="2">
    <location>
        <begin position="292"/>
        <end position="302"/>
    </location>
</feature>
<feature type="compositionally biased region" description="Basic and acidic residues" evidence="2">
    <location>
        <begin position="145"/>
        <end position="185"/>
    </location>
</feature>
<feature type="region of interest" description="Disordered" evidence="2">
    <location>
        <begin position="558"/>
        <end position="583"/>
    </location>
</feature>
<accession>A0A5E4Q478</accession>
<feature type="region of interest" description="Disordered" evidence="2">
    <location>
        <begin position="110"/>
        <end position="338"/>
    </location>
</feature>
<gene>
    <name evidence="3" type="ORF">LSINAPIS_LOCUS4812</name>
</gene>
<evidence type="ECO:0000313" key="4">
    <source>
        <dbReference type="Proteomes" id="UP000324832"/>
    </source>
</evidence>
<protein>
    <submittedName>
        <fullName evidence="3">Uncharacterized protein</fullName>
    </submittedName>
</protein>
<organism evidence="3 4">
    <name type="scientific">Leptidea sinapis</name>
    <dbReference type="NCBI Taxonomy" id="189913"/>
    <lineage>
        <taxon>Eukaryota</taxon>
        <taxon>Metazoa</taxon>
        <taxon>Ecdysozoa</taxon>
        <taxon>Arthropoda</taxon>
        <taxon>Hexapoda</taxon>
        <taxon>Insecta</taxon>
        <taxon>Pterygota</taxon>
        <taxon>Neoptera</taxon>
        <taxon>Endopterygota</taxon>
        <taxon>Lepidoptera</taxon>
        <taxon>Glossata</taxon>
        <taxon>Ditrysia</taxon>
        <taxon>Papilionoidea</taxon>
        <taxon>Pieridae</taxon>
        <taxon>Dismorphiinae</taxon>
        <taxon>Leptidea</taxon>
    </lineage>
</organism>
<sequence>MDNIYENLDNYDDVNIVEDLKNENKELKMKVEEYSTTMTRLQNEFDKLNGEYKKLQLNYSTLLKTARAEIERKTHMITNLNIEKDSMLLRAMQNNSRHLISLKAKLNTAQVQTNEDKRTPSSNKSVSPAPVVKSEKTKEHKKNNDKHDAYVSKENKYEGRSQERGKPQRDRKDIGKSRRIMDRRKSLPARQAEISPVFSSEDDEKYESLREETKAGKNYNNKRSSIPETTTTRTRFSNQRLYRDPRERLRKENYYNHHSKRLITPEERGKYFRQRSPPSDRYKRNRSRERRAHYVKDQREYDSSPSYVHGRPPMKHKVETSLEEPSLKRVRRESSGHHLSEVVNEREVTDIKTVISPDDTFRSCMSPDHIDSNVSLQHPVKEIMHTSVIPLEDPRMCDKNYILKTENDKVLLSTICCKDIELKVIDKSVWGIAKVIAPDALRELPAPTTDNDIATDIIYRDIDNANLNMTLESGEITSTEDDILFSKFDVDDKCELSKNQTSDTHNKKDICITKLNNKEKESRDLSEVSSIRNFRIPKKEKSKEDEIKGKINLENSGTLSIESQNNKSGSFNPKNNNKNYDLPRIIAEPNKSNSLKNISIMYQ</sequence>
<dbReference type="EMBL" id="FZQP02001271">
    <property type="protein sequence ID" value="VVC92344.1"/>
    <property type="molecule type" value="Genomic_DNA"/>
</dbReference>
<keyword evidence="1" id="KW-0175">Coiled coil</keyword>
<evidence type="ECO:0000256" key="2">
    <source>
        <dbReference type="SAM" id="MobiDB-lite"/>
    </source>
</evidence>
<evidence type="ECO:0000256" key="1">
    <source>
        <dbReference type="SAM" id="Coils"/>
    </source>
</evidence>
<reference evidence="3 4" key="1">
    <citation type="submission" date="2017-07" db="EMBL/GenBank/DDBJ databases">
        <authorList>
            <person name="Talla V."/>
            <person name="Backstrom N."/>
        </authorList>
    </citation>
    <scope>NUCLEOTIDE SEQUENCE [LARGE SCALE GENOMIC DNA]</scope>
</reference>
<name>A0A5E4Q478_9NEOP</name>
<feature type="compositionally biased region" description="Polar residues" evidence="2">
    <location>
        <begin position="218"/>
        <end position="240"/>
    </location>
</feature>